<gene>
    <name evidence="2" type="ORF">JI739_10845</name>
</gene>
<evidence type="ECO:0000313" key="2">
    <source>
        <dbReference type="EMBL" id="MBL0420842.1"/>
    </source>
</evidence>
<evidence type="ECO:0000313" key="3">
    <source>
        <dbReference type="Proteomes" id="UP000613011"/>
    </source>
</evidence>
<feature type="region of interest" description="Disordered" evidence="1">
    <location>
        <begin position="1"/>
        <end position="24"/>
    </location>
</feature>
<dbReference type="AlphaFoldDB" id="A0A936ZJ84"/>
<dbReference type="EMBL" id="JAEQNA010000003">
    <property type="protein sequence ID" value="MBL0420842.1"/>
    <property type="molecule type" value="Genomic_DNA"/>
</dbReference>
<sequence>MREGVAALWKKTASQPAKSPETRAGELARGVWQLAQGIKGTPTEKAKLREILISELIPGYAQVSSAHDPSGMLALTRKFVEVAAESQGEDGAAIQAFTQALMPVFSGPPAAGKPRGSGHPAARGAVPSQDVAPRGKSIASFFRLGSSKLPADLQGVAHDESKPRAALRQAISNKDGLKVALDGLAGKTGDHFYSLALFACAEITGGGLKSDRLEEFANALAKSRISEIQKEHLVSAMAHVLAAQVDGDPTTSISGLGKKLTSAGLGHLEHAATSATKLPLSKQVQRQAEYDITAARWRQELLFPNKKTIAQAVAKVLAQAPAAEHPIAWAAFAQCIRDHAGEDSAPLISRLFNAVMDKYEATYGGDAIAFGSVGKLVNGLLSLSEADVVDRCARAGESLTQLLGSPAQDRIASEVAALRRDTADVGDFTAEVAGALTRLAKPIAYDDISAQVLKARHERVGSPEGWAIQLAALTKQVASDGPSVDKIRSMVLGTPTNDRARLFAAFDILAEGGNPTHFVRELLRDAAAQGSDQHGFSRLHTAGDKLAWLTTILSEMADKKALSGRSRGALSAYLGTLNLDPAMLRQCRATIATYPAAPNSR</sequence>
<name>A0A936ZJ84_9BURK</name>
<protein>
    <submittedName>
        <fullName evidence="2">Uncharacterized protein</fullName>
    </submittedName>
</protein>
<proteinExistence type="predicted"/>
<dbReference type="Proteomes" id="UP000613011">
    <property type="component" value="Unassembled WGS sequence"/>
</dbReference>
<evidence type="ECO:0000256" key="1">
    <source>
        <dbReference type="SAM" id="MobiDB-lite"/>
    </source>
</evidence>
<organism evidence="2 3">
    <name type="scientific">Ramlibacter aurantiacus</name>
    <dbReference type="NCBI Taxonomy" id="2801330"/>
    <lineage>
        <taxon>Bacteria</taxon>
        <taxon>Pseudomonadati</taxon>
        <taxon>Pseudomonadota</taxon>
        <taxon>Betaproteobacteria</taxon>
        <taxon>Burkholderiales</taxon>
        <taxon>Comamonadaceae</taxon>
        <taxon>Ramlibacter</taxon>
    </lineage>
</organism>
<accession>A0A936ZJ84</accession>
<keyword evidence="3" id="KW-1185">Reference proteome</keyword>
<feature type="region of interest" description="Disordered" evidence="1">
    <location>
        <begin position="108"/>
        <end position="131"/>
    </location>
</feature>
<comment type="caution">
    <text evidence="2">The sequence shown here is derived from an EMBL/GenBank/DDBJ whole genome shotgun (WGS) entry which is preliminary data.</text>
</comment>
<dbReference type="RefSeq" id="WP_201683913.1">
    <property type="nucleotide sequence ID" value="NZ_JAEQNA010000003.1"/>
</dbReference>
<reference evidence="2" key="1">
    <citation type="submission" date="2021-01" db="EMBL/GenBank/DDBJ databases">
        <title>Ramlibacter sp. strain AW1 16S ribosomal RNA gene Genome sequencing and assembly.</title>
        <authorList>
            <person name="Kang M."/>
        </authorList>
    </citation>
    <scope>NUCLEOTIDE SEQUENCE</scope>
    <source>
        <strain evidence="2">AW1</strain>
    </source>
</reference>